<feature type="compositionally biased region" description="Pro residues" evidence="1">
    <location>
        <begin position="195"/>
        <end position="207"/>
    </location>
</feature>
<name>A0AAE0EW51_9CHLO</name>
<proteinExistence type="predicted"/>
<feature type="region of interest" description="Disordered" evidence="1">
    <location>
        <begin position="250"/>
        <end position="281"/>
    </location>
</feature>
<evidence type="ECO:0000313" key="2">
    <source>
        <dbReference type="EMBL" id="KAK3242379.1"/>
    </source>
</evidence>
<dbReference type="AlphaFoldDB" id="A0AAE0EW51"/>
<dbReference type="EMBL" id="LGRX02033185">
    <property type="protein sequence ID" value="KAK3242379.1"/>
    <property type="molecule type" value="Genomic_DNA"/>
</dbReference>
<protein>
    <submittedName>
        <fullName evidence="2">Uncharacterized protein</fullName>
    </submittedName>
</protein>
<sequence>MADDARSVSTSILVQAPQSLGTWHHQSSSNSWAERISREDKKISRPGPRTAVAELRPKAKGSRKNDVKSAPSTLDKLSIGGMRPCSSRGDRQPDLKPPTASGALGPSRLFPHNTSKALPSADVFLRPPSVCHSFVSEYRGSYNHGKAANLTSLLTSTDPEDAAKLHTTVTNLPPGTANKLAPSRPPSSRPFSSAKPPPTAAVCPPTPHITRPTKLPSLRDPVSGRVNDLPPTVREEVAMEAHEWLAPLQKTRPLTGQQRPPTGLPSRLGTSSARGLQSHGRLSTAKIPETPSVLGTEDNRSVMSEVDIVERQRLTGAQLGPMVLNLENIEESTLEVLEMELARSDDEFDDQTELDTEYGTEQSSMEPDSNLGAE</sequence>
<feature type="region of interest" description="Disordered" evidence="1">
    <location>
        <begin position="170"/>
        <end position="228"/>
    </location>
</feature>
<reference evidence="2 3" key="1">
    <citation type="journal article" date="2015" name="Genome Biol. Evol.">
        <title>Comparative Genomics of a Bacterivorous Green Alga Reveals Evolutionary Causalities and Consequences of Phago-Mixotrophic Mode of Nutrition.</title>
        <authorList>
            <person name="Burns J.A."/>
            <person name="Paasch A."/>
            <person name="Narechania A."/>
            <person name="Kim E."/>
        </authorList>
    </citation>
    <scope>NUCLEOTIDE SEQUENCE [LARGE SCALE GENOMIC DNA]</scope>
    <source>
        <strain evidence="2 3">PLY_AMNH</strain>
    </source>
</reference>
<feature type="region of interest" description="Disordered" evidence="1">
    <location>
        <begin position="340"/>
        <end position="374"/>
    </location>
</feature>
<feature type="compositionally biased region" description="Acidic residues" evidence="1">
    <location>
        <begin position="346"/>
        <end position="358"/>
    </location>
</feature>
<evidence type="ECO:0000313" key="3">
    <source>
        <dbReference type="Proteomes" id="UP001190700"/>
    </source>
</evidence>
<dbReference type="Proteomes" id="UP001190700">
    <property type="component" value="Unassembled WGS sequence"/>
</dbReference>
<evidence type="ECO:0000256" key="1">
    <source>
        <dbReference type="SAM" id="MobiDB-lite"/>
    </source>
</evidence>
<feature type="region of interest" description="Disordered" evidence="1">
    <location>
        <begin position="1"/>
        <end position="110"/>
    </location>
</feature>
<accession>A0AAE0EW51</accession>
<feature type="compositionally biased region" description="Polar residues" evidence="1">
    <location>
        <begin position="7"/>
        <end position="32"/>
    </location>
</feature>
<organism evidence="2 3">
    <name type="scientific">Cymbomonas tetramitiformis</name>
    <dbReference type="NCBI Taxonomy" id="36881"/>
    <lineage>
        <taxon>Eukaryota</taxon>
        <taxon>Viridiplantae</taxon>
        <taxon>Chlorophyta</taxon>
        <taxon>Pyramimonadophyceae</taxon>
        <taxon>Pyramimonadales</taxon>
        <taxon>Pyramimonadaceae</taxon>
        <taxon>Cymbomonas</taxon>
    </lineage>
</organism>
<gene>
    <name evidence="2" type="ORF">CYMTET_47931</name>
</gene>
<keyword evidence="3" id="KW-1185">Reference proteome</keyword>
<comment type="caution">
    <text evidence="2">The sequence shown here is derived from an EMBL/GenBank/DDBJ whole genome shotgun (WGS) entry which is preliminary data.</text>
</comment>